<dbReference type="GO" id="GO:0043386">
    <property type="term" value="P:mycotoxin biosynthetic process"/>
    <property type="evidence" value="ECO:0007669"/>
    <property type="project" value="InterPro"/>
</dbReference>
<name>A0A8H4RG22_9HELO</name>
<proteinExistence type="inferred from homology"/>
<protein>
    <recommendedName>
        <fullName evidence="5">Cyclochlorotine biosynthesis protein O</fullName>
    </recommendedName>
</protein>
<organism evidence="3 4">
    <name type="scientific">Cudoniella acicularis</name>
    <dbReference type="NCBI Taxonomy" id="354080"/>
    <lineage>
        <taxon>Eukaryota</taxon>
        <taxon>Fungi</taxon>
        <taxon>Dikarya</taxon>
        <taxon>Ascomycota</taxon>
        <taxon>Pezizomycotina</taxon>
        <taxon>Leotiomycetes</taxon>
        <taxon>Helotiales</taxon>
        <taxon>Tricladiaceae</taxon>
        <taxon>Cudoniella</taxon>
    </lineage>
</organism>
<dbReference type="PANTHER" id="PTHR33365:SF7">
    <property type="entry name" value="TAT PATHWAY SIGNAL SEQUENCE"/>
    <property type="match status" value="1"/>
</dbReference>
<dbReference type="PANTHER" id="PTHR33365">
    <property type="entry name" value="YALI0B05434P"/>
    <property type="match status" value="1"/>
</dbReference>
<dbReference type="Proteomes" id="UP000566819">
    <property type="component" value="Unassembled WGS sequence"/>
</dbReference>
<comment type="caution">
    <text evidence="3">The sequence shown here is derived from an EMBL/GenBank/DDBJ whole genome shotgun (WGS) entry which is preliminary data.</text>
</comment>
<keyword evidence="4" id="KW-1185">Reference proteome</keyword>
<comment type="similarity">
    <text evidence="1">Belongs to the ustYa family.</text>
</comment>
<evidence type="ECO:0000313" key="4">
    <source>
        <dbReference type="Proteomes" id="UP000566819"/>
    </source>
</evidence>
<dbReference type="OrthoDB" id="3687641at2759"/>
<keyword evidence="2" id="KW-0472">Membrane</keyword>
<dbReference type="Pfam" id="PF11807">
    <property type="entry name" value="UstYa"/>
    <property type="match status" value="1"/>
</dbReference>
<keyword evidence="2" id="KW-0812">Transmembrane</keyword>
<evidence type="ECO:0008006" key="5">
    <source>
        <dbReference type="Google" id="ProtNLM"/>
    </source>
</evidence>
<keyword evidence="2" id="KW-1133">Transmembrane helix</keyword>
<dbReference type="AlphaFoldDB" id="A0A8H4RG22"/>
<dbReference type="InterPro" id="IPR021765">
    <property type="entry name" value="UstYa-like"/>
</dbReference>
<evidence type="ECO:0000256" key="2">
    <source>
        <dbReference type="SAM" id="Phobius"/>
    </source>
</evidence>
<dbReference type="EMBL" id="JAAMPI010000681">
    <property type="protein sequence ID" value="KAF4629402.1"/>
    <property type="molecule type" value="Genomic_DNA"/>
</dbReference>
<gene>
    <name evidence="3" type="ORF">G7Y89_g8740</name>
</gene>
<evidence type="ECO:0000313" key="3">
    <source>
        <dbReference type="EMBL" id="KAF4629402.1"/>
    </source>
</evidence>
<sequence length="251" mass="28540">MYSFKKLNPVTDDQEPFIGKEEGETYADLATNQPKKRSWLFPSFVLLSIVAHLALLLSWKGSLKSLTGDTSMSPRLYTPFHGAIKTKTEIWAPDAWDNSVYSGKPRKELDDAWEKIQAVEGMRVFPEEAKTLNLSSHIRLKNGDQAAIVGYFHNLHCIRYLYQGLHPEVYHRNGISGHAGLAHSHHCIEALRSSILCKPDLTVHAIHWQDDKKIGMTLQPESTRECVDFDSLYEFSKTRAFPRSEIVVTDD</sequence>
<accession>A0A8H4RG22</accession>
<reference evidence="3 4" key="1">
    <citation type="submission" date="2020-03" db="EMBL/GenBank/DDBJ databases">
        <title>Draft Genome Sequence of Cudoniella acicularis.</title>
        <authorList>
            <person name="Buettner E."/>
            <person name="Kellner H."/>
        </authorList>
    </citation>
    <scope>NUCLEOTIDE SEQUENCE [LARGE SCALE GENOMIC DNA]</scope>
    <source>
        <strain evidence="3 4">DSM 108380</strain>
    </source>
</reference>
<evidence type="ECO:0000256" key="1">
    <source>
        <dbReference type="ARBA" id="ARBA00035112"/>
    </source>
</evidence>
<feature type="transmembrane region" description="Helical" evidence="2">
    <location>
        <begin position="39"/>
        <end position="59"/>
    </location>
</feature>